<sequence length="453" mass="50336">MWGVATSAQQIEGAFAEGGRGQSIWDRYASTPNHILDGSDSRSACDHFHRWQNDIELLEWLGVGAYRLSISWPRILPTGSGNANAAGLDFYDALIDRLLACGIQPFVTLNHWDLPQALQDQGGWTSRSMVNAFADYVAIVSRRLGDRVGHWVTHNEPWCIAHLGYQEGVHAPGLRDPGASLKVVHHLLLSHGRAIEILRGYSPGAQLGIVHLATSVHPVSDSDADRDAARQLDGAFNRWYLDPLYRDGYPEDAIADHVGLGHLANSDLPFVQSGDFEIIRTPTDFLGVNYYSRSVVKRGPTGAPLAIQVVPDHELTAMGWEVYPQGLHEVLTRIHADYRPARIYLTENGAAYDDGPSPSDSLSDPRRVDYLRTHVAAAQQSAAEGVPLHGYFVWSLMDNFEWAQGLSKRFGLFHVDFETQRRTPRESAFWYRDLISSGAVDSASRHVQTRRSP</sequence>
<reference evidence="12 13" key="1">
    <citation type="submission" date="2020-04" db="EMBL/GenBank/DDBJ databases">
        <title>Metagenomic profiling of ammonia- and methane-oxidizing microorganisms in a Dutch drinking water treatment plant.</title>
        <authorList>
            <person name="Poghosyan L."/>
            <person name="Leucker S."/>
        </authorList>
    </citation>
    <scope>NUCLEOTIDE SEQUENCE [LARGE SCALE GENOMIC DNA]</scope>
    <source>
        <strain evidence="12">S-RSF-IL-03</strain>
    </source>
</reference>
<keyword evidence="4" id="KW-0136">Cellulose degradation</keyword>
<proteinExistence type="inferred from homology"/>
<evidence type="ECO:0000256" key="2">
    <source>
        <dbReference type="ARBA" id="ARBA00012744"/>
    </source>
</evidence>
<dbReference type="PANTHER" id="PTHR10353:SF36">
    <property type="entry name" value="LP05116P"/>
    <property type="match status" value="1"/>
</dbReference>
<dbReference type="GO" id="GO:0008422">
    <property type="term" value="F:beta-glucosidase activity"/>
    <property type="evidence" value="ECO:0007669"/>
    <property type="project" value="UniProtKB-EC"/>
</dbReference>
<dbReference type="AlphaFoldDB" id="A0A849SF44"/>
<evidence type="ECO:0000256" key="10">
    <source>
        <dbReference type="PROSITE-ProRule" id="PRU10055"/>
    </source>
</evidence>
<feature type="active site" description="Nucleophile" evidence="8 10">
    <location>
        <position position="347"/>
    </location>
</feature>
<organism evidence="12 13">
    <name type="scientific">Eiseniibacteriota bacterium</name>
    <dbReference type="NCBI Taxonomy" id="2212470"/>
    <lineage>
        <taxon>Bacteria</taxon>
        <taxon>Candidatus Eiseniibacteriota</taxon>
    </lineage>
</organism>
<keyword evidence="7" id="KW-0624">Polysaccharide degradation</keyword>
<evidence type="ECO:0000313" key="12">
    <source>
        <dbReference type="EMBL" id="NOT33101.1"/>
    </source>
</evidence>
<comment type="similarity">
    <text evidence="1 11">Belongs to the glycosyl hydrolase 1 family.</text>
</comment>
<evidence type="ECO:0000256" key="1">
    <source>
        <dbReference type="ARBA" id="ARBA00010838"/>
    </source>
</evidence>
<evidence type="ECO:0000256" key="11">
    <source>
        <dbReference type="RuleBase" id="RU361175"/>
    </source>
</evidence>
<evidence type="ECO:0000256" key="6">
    <source>
        <dbReference type="ARBA" id="ARBA00023295"/>
    </source>
</evidence>
<dbReference type="InterPro" id="IPR017736">
    <property type="entry name" value="Glyco_hydro_1_beta-glucosidase"/>
</dbReference>
<evidence type="ECO:0000256" key="7">
    <source>
        <dbReference type="ARBA" id="ARBA00023326"/>
    </source>
</evidence>
<dbReference type="PROSITE" id="PS00572">
    <property type="entry name" value="GLYCOSYL_HYDROL_F1_1"/>
    <property type="match status" value="1"/>
</dbReference>
<dbReference type="PRINTS" id="PR00131">
    <property type="entry name" value="GLHYDRLASE1"/>
</dbReference>
<comment type="caution">
    <text evidence="12">The sequence shown here is derived from an EMBL/GenBank/DDBJ whole genome shotgun (WGS) entry which is preliminary data.</text>
</comment>
<keyword evidence="5" id="KW-0119">Carbohydrate metabolism</keyword>
<evidence type="ECO:0000256" key="4">
    <source>
        <dbReference type="ARBA" id="ARBA00023001"/>
    </source>
</evidence>
<evidence type="ECO:0000256" key="8">
    <source>
        <dbReference type="PIRSR" id="PIRSR617736-1"/>
    </source>
</evidence>
<evidence type="ECO:0000256" key="9">
    <source>
        <dbReference type="PIRSR" id="PIRSR617736-2"/>
    </source>
</evidence>
<feature type="binding site" evidence="9">
    <location>
        <position position="111"/>
    </location>
    <ligand>
        <name>substrate</name>
    </ligand>
</feature>
<comment type="catalytic activity">
    <reaction evidence="11">
        <text>Hydrolysis of terminal, non-reducing beta-D-glucosyl residues with release of beta-D-glucose.</text>
        <dbReference type="EC" id="3.2.1.21"/>
    </reaction>
</comment>
<feature type="binding site" evidence="9">
    <location>
        <position position="155"/>
    </location>
    <ligand>
        <name>substrate</name>
    </ligand>
</feature>
<name>A0A849SF44_UNCEI</name>
<evidence type="ECO:0000256" key="5">
    <source>
        <dbReference type="ARBA" id="ARBA00023277"/>
    </source>
</evidence>
<dbReference type="FunFam" id="3.20.20.80:FF:000004">
    <property type="entry name" value="Beta-glucosidase 6-phospho-beta-glucosidase"/>
    <property type="match status" value="1"/>
</dbReference>
<dbReference type="InterPro" id="IPR018120">
    <property type="entry name" value="Glyco_hydro_1_AS"/>
</dbReference>
<feature type="binding site" evidence="9">
    <location>
        <position position="10"/>
    </location>
    <ligand>
        <name>substrate</name>
    </ligand>
</feature>
<feature type="binding site" evidence="9">
    <location>
        <position position="291"/>
    </location>
    <ligand>
        <name>substrate</name>
    </ligand>
</feature>
<keyword evidence="3 11" id="KW-0378">Hydrolase</keyword>
<feature type="binding site" evidence="9">
    <location>
        <position position="394"/>
    </location>
    <ligand>
        <name>substrate</name>
    </ligand>
</feature>
<evidence type="ECO:0000313" key="13">
    <source>
        <dbReference type="Proteomes" id="UP000580839"/>
    </source>
</evidence>
<feature type="binding site" evidence="9">
    <location>
        <begin position="401"/>
        <end position="402"/>
    </location>
    <ligand>
        <name>substrate</name>
    </ligand>
</feature>
<keyword evidence="6 11" id="KW-0326">Glycosidase</keyword>
<dbReference type="PANTHER" id="PTHR10353">
    <property type="entry name" value="GLYCOSYL HYDROLASE"/>
    <property type="match status" value="1"/>
</dbReference>
<dbReference type="EMBL" id="JABFRW010000029">
    <property type="protein sequence ID" value="NOT33101.1"/>
    <property type="molecule type" value="Genomic_DNA"/>
</dbReference>
<dbReference type="InterPro" id="IPR001360">
    <property type="entry name" value="Glyco_hydro_1"/>
</dbReference>
<dbReference type="EC" id="3.2.1.21" evidence="2 11"/>
<dbReference type="Gene3D" id="3.20.20.80">
    <property type="entry name" value="Glycosidases"/>
    <property type="match status" value="1"/>
</dbReference>
<dbReference type="Proteomes" id="UP000580839">
    <property type="component" value="Unassembled WGS sequence"/>
</dbReference>
<dbReference type="GO" id="GO:0005829">
    <property type="term" value="C:cytosol"/>
    <property type="evidence" value="ECO:0007669"/>
    <property type="project" value="TreeGrafter"/>
</dbReference>
<gene>
    <name evidence="12" type="ORF">HOP12_02915</name>
</gene>
<dbReference type="Pfam" id="PF00232">
    <property type="entry name" value="Glyco_hydro_1"/>
    <property type="match status" value="1"/>
</dbReference>
<feature type="active site" description="Proton donor" evidence="8">
    <location>
        <position position="156"/>
    </location>
</feature>
<protein>
    <recommendedName>
        <fullName evidence="2 11">Beta-glucosidase</fullName>
        <ecNumber evidence="2 11">3.2.1.21</ecNumber>
    </recommendedName>
</protein>
<dbReference type="NCBIfam" id="TIGR03356">
    <property type="entry name" value="BGL"/>
    <property type="match status" value="1"/>
</dbReference>
<dbReference type="GO" id="GO:0030245">
    <property type="term" value="P:cellulose catabolic process"/>
    <property type="evidence" value="ECO:0007669"/>
    <property type="project" value="UniProtKB-KW"/>
</dbReference>
<dbReference type="InterPro" id="IPR017853">
    <property type="entry name" value="GH"/>
</dbReference>
<evidence type="ECO:0000256" key="3">
    <source>
        <dbReference type="ARBA" id="ARBA00022801"/>
    </source>
</evidence>
<accession>A0A849SF44</accession>
<dbReference type="SUPFAM" id="SSF51445">
    <property type="entry name" value="(Trans)glycosidases"/>
    <property type="match status" value="1"/>
</dbReference>